<keyword evidence="3" id="KW-0732">Signal</keyword>
<dbReference type="InterPro" id="IPR052222">
    <property type="entry name" value="DESIGUAL"/>
</dbReference>
<accession>A0A176VR33</accession>
<evidence type="ECO:0000256" key="5">
    <source>
        <dbReference type="ARBA" id="ARBA00023136"/>
    </source>
</evidence>
<dbReference type="Pfam" id="PF06749">
    <property type="entry name" value="DUF1218"/>
    <property type="match status" value="1"/>
</dbReference>
<dbReference type="EMBL" id="LVLJ01003206">
    <property type="protein sequence ID" value="OAE22435.1"/>
    <property type="molecule type" value="Genomic_DNA"/>
</dbReference>
<evidence type="ECO:0000256" key="3">
    <source>
        <dbReference type="ARBA" id="ARBA00022729"/>
    </source>
</evidence>
<comment type="similarity">
    <text evidence="6">Belongs to the DESIGUAL family.</text>
</comment>
<evidence type="ECO:0000256" key="7">
    <source>
        <dbReference type="SAM" id="Phobius"/>
    </source>
</evidence>
<organism evidence="8 9">
    <name type="scientific">Marchantia polymorpha subsp. ruderalis</name>
    <dbReference type="NCBI Taxonomy" id="1480154"/>
    <lineage>
        <taxon>Eukaryota</taxon>
        <taxon>Viridiplantae</taxon>
        <taxon>Streptophyta</taxon>
        <taxon>Embryophyta</taxon>
        <taxon>Marchantiophyta</taxon>
        <taxon>Marchantiopsida</taxon>
        <taxon>Marchantiidae</taxon>
        <taxon>Marchantiales</taxon>
        <taxon>Marchantiaceae</taxon>
        <taxon>Marchantia</taxon>
    </lineage>
</organism>
<name>A0A176VR33_MARPO</name>
<evidence type="ECO:0000313" key="8">
    <source>
        <dbReference type="EMBL" id="OAE22435.1"/>
    </source>
</evidence>
<keyword evidence="4 7" id="KW-1133">Transmembrane helix</keyword>
<dbReference type="Proteomes" id="UP000077202">
    <property type="component" value="Unassembled WGS sequence"/>
</dbReference>
<comment type="subcellular location">
    <subcellularLocation>
        <location evidence="1">Endomembrane system</location>
        <topology evidence="1">Multi-pass membrane protein</topology>
    </subcellularLocation>
</comment>
<sequence length="204" mass="22022">MALGQAGWAAVAFTGPGLLAFIFAVVAENKKPTDDMAEMNYVNGVTTCNYPSDPTVALGSLAVVFLFISAILATVSFYFPYNKKAVSKSILWRSTSLVVFTLLSFMIFMVAEGLLLWAILVENDHRKNNVHVGEIKACPTAKAGLFGGAGFLALDATLFFLIALMLTMNSRSDYLDGDADDRGTYGEVTTDYPPAVVTHQSDRV</sequence>
<evidence type="ECO:0000256" key="1">
    <source>
        <dbReference type="ARBA" id="ARBA00004127"/>
    </source>
</evidence>
<protein>
    <submittedName>
        <fullName evidence="8">Uncharacterized protein</fullName>
    </submittedName>
</protein>
<keyword evidence="9" id="KW-1185">Reference proteome</keyword>
<dbReference type="GO" id="GO:0012505">
    <property type="term" value="C:endomembrane system"/>
    <property type="evidence" value="ECO:0007669"/>
    <property type="project" value="UniProtKB-SubCell"/>
</dbReference>
<feature type="transmembrane region" description="Helical" evidence="7">
    <location>
        <begin position="91"/>
        <end position="120"/>
    </location>
</feature>
<evidence type="ECO:0000313" key="9">
    <source>
        <dbReference type="Proteomes" id="UP000077202"/>
    </source>
</evidence>
<gene>
    <name evidence="8" type="ORF">AXG93_2381s1310</name>
</gene>
<evidence type="ECO:0000256" key="6">
    <source>
        <dbReference type="ARBA" id="ARBA00029467"/>
    </source>
</evidence>
<keyword evidence="5 7" id="KW-0472">Membrane</keyword>
<comment type="caution">
    <text evidence="8">The sequence shown here is derived from an EMBL/GenBank/DDBJ whole genome shotgun (WGS) entry which is preliminary data.</text>
</comment>
<evidence type="ECO:0000256" key="2">
    <source>
        <dbReference type="ARBA" id="ARBA00022692"/>
    </source>
</evidence>
<dbReference type="InterPro" id="IPR009606">
    <property type="entry name" value="DEAL/Modifying_wall_lignin1/2"/>
</dbReference>
<keyword evidence="2 7" id="KW-0812">Transmembrane</keyword>
<reference evidence="8" key="1">
    <citation type="submission" date="2016-03" db="EMBL/GenBank/DDBJ databases">
        <title>Mechanisms controlling the formation of the plant cell surface in tip-growing cells are functionally conserved among land plants.</title>
        <authorList>
            <person name="Honkanen S."/>
            <person name="Jones V.A."/>
            <person name="Morieri G."/>
            <person name="Champion C."/>
            <person name="Hetherington A.J."/>
            <person name="Kelly S."/>
            <person name="Saint-Marcoux D."/>
            <person name="Proust H."/>
            <person name="Prescott H."/>
            <person name="Dolan L."/>
        </authorList>
    </citation>
    <scope>NUCLEOTIDE SEQUENCE [LARGE SCALE GENOMIC DNA]</scope>
    <source>
        <tissue evidence="8">Whole gametophyte</tissue>
    </source>
</reference>
<evidence type="ECO:0000256" key="4">
    <source>
        <dbReference type="ARBA" id="ARBA00022989"/>
    </source>
</evidence>
<dbReference type="PANTHER" id="PTHR31769">
    <property type="entry name" value="OS07G0462200 PROTEIN-RELATED"/>
    <property type="match status" value="1"/>
</dbReference>
<feature type="transmembrane region" description="Helical" evidence="7">
    <location>
        <begin position="56"/>
        <end position="79"/>
    </location>
</feature>
<dbReference type="AlphaFoldDB" id="A0A176VR33"/>
<proteinExistence type="inferred from homology"/>
<feature type="transmembrane region" description="Helical" evidence="7">
    <location>
        <begin position="145"/>
        <end position="166"/>
    </location>
</feature>
<feature type="transmembrane region" description="Helical" evidence="7">
    <location>
        <begin position="7"/>
        <end position="27"/>
    </location>
</feature>